<dbReference type="HOGENOM" id="CLU_950166_0_0_1"/>
<sequence length="293" mass="33796">MAPDSCTVAVEVEDHHITIHFKSDDQVRNIYVHPDNVVFTSNKRSWSKRRGDECTLYQNKYQARVSIKLLCQAFKEDRAAWKDLSVDEVMASICDKIGMETTLWTKVKKWVSSVVSKLREVGARLAPTSFPIHCIESLLTYITFTHIHNRDVFSRMAPESCTVAVEMEDHHITIQFKSDDQVRNIYVHPDNVVLTSNTRSWSKRRGEEYKFHQNKYEARVSIELLCKALKEDRAAWKDLSVDKVMASIYEKIGMSTPLWTKIKRWVSSIVMRLIEVGARLAIAHHTAGAIGWQ</sequence>
<evidence type="ECO:0000313" key="2">
    <source>
        <dbReference type="Proteomes" id="UP000054477"/>
    </source>
</evidence>
<dbReference type="Proteomes" id="UP000054477">
    <property type="component" value="Unassembled WGS sequence"/>
</dbReference>
<protein>
    <submittedName>
        <fullName evidence="1">Uncharacterized protein</fullName>
    </submittedName>
</protein>
<accession>A0A0C9X8A2</accession>
<reference evidence="1 2" key="1">
    <citation type="submission" date="2014-04" db="EMBL/GenBank/DDBJ databases">
        <authorList>
            <consortium name="DOE Joint Genome Institute"/>
            <person name="Kuo A."/>
            <person name="Kohler A."/>
            <person name="Nagy L.G."/>
            <person name="Floudas D."/>
            <person name="Copeland A."/>
            <person name="Barry K.W."/>
            <person name="Cichocki N."/>
            <person name="Veneault-Fourrey C."/>
            <person name="LaButti K."/>
            <person name="Lindquist E.A."/>
            <person name="Lipzen A."/>
            <person name="Lundell T."/>
            <person name="Morin E."/>
            <person name="Murat C."/>
            <person name="Sun H."/>
            <person name="Tunlid A."/>
            <person name="Henrissat B."/>
            <person name="Grigoriev I.V."/>
            <person name="Hibbett D.S."/>
            <person name="Martin F."/>
            <person name="Nordberg H.P."/>
            <person name="Cantor M.N."/>
            <person name="Hua S.X."/>
        </authorList>
    </citation>
    <scope>NUCLEOTIDE SEQUENCE [LARGE SCALE GENOMIC DNA]</scope>
    <source>
        <strain evidence="1 2">LaAM-08-1</strain>
    </source>
</reference>
<organism evidence="1 2">
    <name type="scientific">Laccaria amethystina LaAM-08-1</name>
    <dbReference type="NCBI Taxonomy" id="1095629"/>
    <lineage>
        <taxon>Eukaryota</taxon>
        <taxon>Fungi</taxon>
        <taxon>Dikarya</taxon>
        <taxon>Basidiomycota</taxon>
        <taxon>Agaricomycotina</taxon>
        <taxon>Agaricomycetes</taxon>
        <taxon>Agaricomycetidae</taxon>
        <taxon>Agaricales</taxon>
        <taxon>Agaricineae</taxon>
        <taxon>Hydnangiaceae</taxon>
        <taxon>Laccaria</taxon>
    </lineage>
</organism>
<dbReference type="AlphaFoldDB" id="A0A0C9X8A2"/>
<gene>
    <name evidence="1" type="ORF">K443DRAFT_9752</name>
</gene>
<proteinExistence type="predicted"/>
<evidence type="ECO:0000313" key="1">
    <source>
        <dbReference type="EMBL" id="KIJ97613.1"/>
    </source>
</evidence>
<reference evidence="2" key="2">
    <citation type="submission" date="2015-01" db="EMBL/GenBank/DDBJ databases">
        <title>Evolutionary Origins and Diversification of the Mycorrhizal Mutualists.</title>
        <authorList>
            <consortium name="DOE Joint Genome Institute"/>
            <consortium name="Mycorrhizal Genomics Consortium"/>
            <person name="Kohler A."/>
            <person name="Kuo A."/>
            <person name="Nagy L.G."/>
            <person name="Floudas D."/>
            <person name="Copeland A."/>
            <person name="Barry K.W."/>
            <person name="Cichocki N."/>
            <person name="Veneault-Fourrey C."/>
            <person name="LaButti K."/>
            <person name="Lindquist E.A."/>
            <person name="Lipzen A."/>
            <person name="Lundell T."/>
            <person name="Morin E."/>
            <person name="Murat C."/>
            <person name="Riley R."/>
            <person name="Ohm R."/>
            <person name="Sun H."/>
            <person name="Tunlid A."/>
            <person name="Henrissat B."/>
            <person name="Grigoriev I.V."/>
            <person name="Hibbett D.S."/>
            <person name="Martin F."/>
        </authorList>
    </citation>
    <scope>NUCLEOTIDE SEQUENCE [LARGE SCALE GENOMIC DNA]</scope>
    <source>
        <strain evidence="2">LaAM-08-1</strain>
    </source>
</reference>
<dbReference type="EMBL" id="KN838688">
    <property type="protein sequence ID" value="KIJ97613.1"/>
    <property type="molecule type" value="Genomic_DNA"/>
</dbReference>
<keyword evidence="2" id="KW-1185">Reference proteome</keyword>
<name>A0A0C9X8A2_9AGAR</name>